<dbReference type="InterPro" id="IPR023239">
    <property type="entry name" value="BRISC_Abraxas1"/>
</dbReference>
<evidence type="ECO:0000256" key="2">
    <source>
        <dbReference type="SAM" id="MobiDB-lite"/>
    </source>
</evidence>
<reference evidence="3" key="2">
    <citation type="submission" date="2025-08" db="UniProtKB">
        <authorList>
            <consortium name="Ensembl"/>
        </authorList>
    </citation>
    <scope>IDENTIFICATION</scope>
</reference>
<dbReference type="AlphaFoldDB" id="A0A3P8UL49"/>
<dbReference type="PRINTS" id="PR02052">
    <property type="entry name" value="ABRAXAS"/>
</dbReference>
<dbReference type="CTD" id="84142"/>
<name>A0A3P8UL49_CYNSE</name>
<dbReference type="GO" id="GO:0005634">
    <property type="term" value="C:nucleus"/>
    <property type="evidence" value="ECO:0007669"/>
    <property type="project" value="TreeGrafter"/>
</dbReference>
<dbReference type="GO" id="GO:0070536">
    <property type="term" value="P:protein K63-linked deubiquitination"/>
    <property type="evidence" value="ECO:0007669"/>
    <property type="project" value="TreeGrafter"/>
</dbReference>
<dbReference type="RefSeq" id="XP_024918117.1">
    <property type="nucleotide sequence ID" value="XM_025062349.1"/>
</dbReference>
<dbReference type="GO" id="GO:0031593">
    <property type="term" value="F:polyubiquitin modification-dependent protein binding"/>
    <property type="evidence" value="ECO:0007669"/>
    <property type="project" value="TreeGrafter"/>
</dbReference>
<dbReference type="KEGG" id="csem:103390375"/>
<dbReference type="Proteomes" id="UP000265120">
    <property type="component" value="Chromosome 14"/>
</dbReference>
<evidence type="ECO:0000313" key="3">
    <source>
        <dbReference type="Ensembl" id="ENSCSEP00000001010.1"/>
    </source>
</evidence>
<dbReference type="GeneID" id="103390375"/>
<dbReference type="OrthoDB" id="6358435at2759"/>
<reference evidence="3 4" key="1">
    <citation type="journal article" date="2014" name="Nat. Genet.">
        <title>Whole-genome sequence of a flatfish provides insights into ZW sex chromosome evolution and adaptation to a benthic lifestyle.</title>
        <authorList>
            <person name="Chen S."/>
            <person name="Zhang G."/>
            <person name="Shao C."/>
            <person name="Huang Q."/>
            <person name="Liu G."/>
            <person name="Zhang P."/>
            <person name="Song W."/>
            <person name="An N."/>
            <person name="Chalopin D."/>
            <person name="Volff J.N."/>
            <person name="Hong Y."/>
            <person name="Li Q."/>
            <person name="Sha Z."/>
            <person name="Zhou H."/>
            <person name="Xie M."/>
            <person name="Yu Q."/>
            <person name="Liu Y."/>
            <person name="Xiang H."/>
            <person name="Wang N."/>
            <person name="Wu K."/>
            <person name="Yang C."/>
            <person name="Zhou Q."/>
            <person name="Liao X."/>
            <person name="Yang L."/>
            <person name="Hu Q."/>
            <person name="Zhang J."/>
            <person name="Meng L."/>
            <person name="Jin L."/>
            <person name="Tian Y."/>
            <person name="Lian J."/>
            <person name="Yang J."/>
            <person name="Miao G."/>
            <person name="Liu S."/>
            <person name="Liang Z."/>
            <person name="Yan F."/>
            <person name="Li Y."/>
            <person name="Sun B."/>
            <person name="Zhang H."/>
            <person name="Zhang J."/>
            <person name="Zhu Y."/>
            <person name="Du M."/>
            <person name="Zhao Y."/>
            <person name="Schartl M."/>
            <person name="Tang Q."/>
            <person name="Wang J."/>
        </authorList>
    </citation>
    <scope>NUCLEOTIDE SEQUENCE</scope>
</reference>
<evidence type="ECO:0000256" key="1">
    <source>
        <dbReference type="SAM" id="Coils"/>
    </source>
</evidence>
<protein>
    <submittedName>
        <fullName evidence="3">Abraxas 1, BRCA1 A complex subunit</fullName>
    </submittedName>
</protein>
<feature type="region of interest" description="Disordered" evidence="2">
    <location>
        <begin position="319"/>
        <end position="346"/>
    </location>
</feature>
<reference evidence="3" key="3">
    <citation type="submission" date="2025-09" db="UniProtKB">
        <authorList>
            <consortium name="Ensembl"/>
        </authorList>
    </citation>
    <scope>IDENTIFICATION</scope>
</reference>
<dbReference type="InterPro" id="IPR023238">
    <property type="entry name" value="FAM175"/>
</dbReference>
<feature type="compositionally biased region" description="Polar residues" evidence="2">
    <location>
        <begin position="319"/>
        <end position="331"/>
    </location>
</feature>
<dbReference type="RefSeq" id="XP_024918116.1">
    <property type="nucleotide sequence ID" value="XM_025062348.1"/>
</dbReference>
<dbReference type="FunCoup" id="A0A3P8UL49">
    <property type="interactions" value="634"/>
</dbReference>
<organism evidence="3 4">
    <name type="scientific">Cynoglossus semilaevis</name>
    <name type="common">Tongue sole</name>
    <dbReference type="NCBI Taxonomy" id="244447"/>
    <lineage>
        <taxon>Eukaryota</taxon>
        <taxon>Metazoa</taxon>
        <taxon>Chordata</taxon>
        <taxon>Craniata</taxon>
        <taxon>Vertebrata</taxon>
        <taxon>Euteleostomi</taxon>
        <taxon>Actinopterygii</taxon>
        <taxon>Neopterygii</taxon>
        <taxon>Teleostei</taxon>
        <taxon>Neoteleostei</taxon>
        <taxon>Acanthomorphata</taxon>
        <taxon>Carangaria</taxon>
        <taxon>Pleuronectiformes</taxon>
        <taxon>Pleuronectoidei</taxon>
        <taxon>Cynoglossidae</taxon>
        <taxon>Cynoglossinae</taxon>
        <taxon>Cynoglossus</taxon>
    </lineage>
</organism>
<feature type="coiled-coil region" evidence="1">
    <location>
        <begin position="218"/>
        <end position="259"/>
    </location>
</feature>
<dbReference type="InParanoid" id="A0A3P8UL49"/>
<dbReference type="GeneTree" id="ENSGT00530000063424"/>
<proteinExistence type="predicted"/>
<dbReference type="Ensembl" id="ENSCSET00000001038.1">
    <property type="protein sequence ID" value="ENSCSEP00000001010.1"/>
    <property type="gene ID" value="ENSCSEG00000000705.1"/>
</dbReference>
<sequence length="346" mass="39578">MAEPSVQMSGFVLASFMFQHVNNDEDVEGLILGQSRVDEQITINDSQADHIHTEEIYNIQKHATFHKLNHFYNSVGDIDVEALTKALSDNKQESVIGWYRQRRNTDHQMTYREKVVHEKLKVFLSNPHILFVLFTSSQVTSSGSTHSMEYAAFISRNSHFLHLPIIVTNLGSLDQQEYWKVSTLCSAAGYDLTMRKHGSNFFSSNGLLKEVDEIVKMNESLQAELQKTCRVVEQSERQVEHLQAEVSALRRKVAEKKRSTEEEVTVVDPPEEKNNFRLQDAINRLFPNSPVLDSQTVTSDGFPGPDNCCSFESSGIDSSVLQTSENQSRMNCQRRGRKRKRRNSRY</sequence>
<dbReference type="GO" id="GO:0090307">
    <property type="term" value="P:mitotic spindle assembly"/>
    <property type="evidence" value="ECO:0007669"/>
    <property type="project" value="TreeGrafter"/>
</dbReference>
<dbReference type="GO" id="GO:0008608">
    <property type="term" value="P:attachment of spindle microtubules to kinetochore"/>
    <property type="evidence" value="ECO:0007669"/>
    <property type="project" value="TreeGrafter"/>
</dbReference>
<dbReference type="PRINTS" id="PR02051">
    <property type="entry name" value="PROTEINF175"/>
</dbReference>
<dbReference type="PANTHER" id="PTHR31728:SF2">
    <property type="entry name" value="BRCA1-A COMPLEX SUBUNIT ABRAXAS 1"/>
    <property type="match status" value="1"/>
</dbReference>
<dbReference type="Pfam" id="PF21125">
    <property type="entry name" value="MPN_2A_DUB_like"/>
    <property type="match status" value="1"/>
</dbReference>
<dbReference type="OMA" id="MEYAAFI"/>
<dbReference type="STRING" id="244447.ENSCSEP00000001010"/>
<dbReference type="PANTHER" id="PTHR31728">
    <property type="entry name" value="ABRAXAS FAMILY MEMBER"/>
    <property type="match status" value="1"/>
</dbReference>
<feature type="compositionally biased region" description="Basic residues" evidence="2">
    <location>
        <begin position="332"/>
        <end position="346"/>
    </location>
</feature>
<evidence type="ECO:0000313" key="4">
    <source>
        <dbReference type="Proteomes" id="UP000265120"/>
    </source>
</evidence>
<keyword evidence="1" id="KW-0175">Coiled coil</keyword>
<accession>A0A3P8UL49</accession>
<keyword evidence="4" id="KW-1185">Reference proteome</keyword>
<dbReference type="GO" id="GO:0008017">
    <property type="term" value="F:microtubule binding"/>
    <property type="evidence" value="ECO:0007669"/>
    <property type="project" value="TreeGrafter"/>
</dbReference>